<reference evidence="3" key="1">
    <citation type="journal article" date="2019" name="Sci. Rep.">
        <title>Draft genome of Tanacetum cinerariifolium, the natural source of mosquito coil.</title>
        <authorList>
            <person name="Yamashiro T."/>
            <person name="Shiraishi A."/>
            <person name="Satake H."/>
            <person name="Nakayama K."/>
        </authorList>
    </citation>
    <scope>NUCLEOTIDE SEQUENCE</scope>
</reference>
<organism evidence="3">
    <name type="scientific">Tanacetum cinerariifolium</name>
    <name type="common">Dalmatian daisy</name>
    <name type="synonym">Chrysanthemum cinerariifolium</name>
    <dbReference type="NCBI Taxonomy" id="118510"/>
    <lineage>
        <taxon>Eukaryota</taxon>
        <taxon>Viridiplantae</taxon>
        <taxon>Streptophyta</taxon>
        <taxon>Embryophyta</taxon>
        <taxon>Tracheophyta</taxon>
        <taxon>Spermatophyta</taxon>
        <taxon>Magnoliopsida</taxon>
        <taxon>eudicotyledons</taxon>
        <taxon>Gunneridae</taxon>
        <taxon>Pentapetalae</taxon>
        <taxon>asterids</taxon>
        <taxon>campanulids</taxon>
        <taxon>Asterales</taxon>
        <taxon>Asteraceae</taxon>
        <taxon>Asteroideae</taxon>
        <taxon>Anthemideae</taxon>
        <taxon>Anthemidinae</taxon>
        <taxon>Tanacetum</taxon>
    </lineage>
</organism>
<evidence type="ECO:0000259" key="2">
    <source>
        <dbReference type="Pfam" id="PF22936"/>
    </source>
</evidence>
<dbReference type="Pfam" id="PF22936">
    <property type="entry name" value="Pol_BBD"/>
    <property type="match status" value="1"/>
</dbReference>
<dbReference type="Pfam" id="PF13976">
    <property type="entry name" value="gag_pre-integrs"/>
    <property type="match status" value="1"/>
</dbReference>
<dbReference type="EMBL" id="BKCJ010269009">
    <property type="protein sequence ID" value="GEZ35526.1"/>
    <property type="molecule type" value="Genomic_DNA"/>
</dbReference>
<feature type="domain" description="Retrovirus-related Pol polyprotein from transposon TNT 1-94-like beta-barrel" evidence="2">
    <location>
        <begin position="364"/>
        <end position="436"/>
    </location>
</feature>
<feature type="domain" description="GAG-pre-integrase" evidence="1">
    <location>
        <begin position="466"/>
        <end position="515"/>
    </location>
</feature>
<name>A0A699IBE7_TANCI</name>
<dbReference type="InterPro" id="IPR054722">
    <property type="entry name" value="PolX-like_BBD"/>
</dbReference>
<proteinExistence type="predicted"/>
<evidence type="ECO:0000259" key="1">
    <source>
        <dbReference type="Pfam" id="PF13976"/>
    </source>
</evidence>
<sequence>MIRKEKKKTYKQLFDSIKTLRVQSKEQCDDLINKVNLKSVEVADLNVSLQEKVLVITALKEQIKGKAVLSKTVSLNPLDPALLQVDVVPLGPKLSKNRTAHIDYIKHTLEEAATLKELIESERLLSPLNTPLAYACKYTRRIQELLMILQQTCPRITDLGTNLVAVTPKNQNKQVIRVALVSSASGSQSKDNTKNNRIWRTLKKAKETKLEDHPRKVKSSLNKASVVDSRASSSVIKSVSNVNSNLKCASCNGCLFSDNHDKCVVEYINSVNASRKSKSVKKPVNRKVWKITGKVFKTVGYQWKPTGQTFMLVGNVCPLTRIATATIVPPREPIPIVQSTDKPVVTLVYTRKPRAKNVVQIVLWYLDSGCSKHMTGDRSQLINFIQKFLGAVKFRNDYVAKIMGYGDYQIGNVTISRVYYVEGLGHNLFSVGQFCDSDLEVAFRQHTCFIRNLEGVDLLIGSRENNLYTLSLQDIMASSPICLLSKASKTKSWLWQRRLSHLNFGAINHLARQGL</sequence>
<evidence type="ECO:0000313" key="3">
    <source>
        <dbReference type="EMBL" id="GEZ35526.1"/>
    </source>
</evidence>
<comment type="caution">
    <text evidence="3">The sequence shown here is derived from an EMBL/GenBank/DDBJ whole genome shotgun (WGS) entry which is preliminary data.</text>
</comment>
<protein>
    <submittedName>
        <fullName evidence="3">Uncharacterized protein</fullName>
    </submittedName>
</protein>
<gene>
    <name evidence="3" type="ORF">Tci_507499</name>
</gene>
<feature type="non-terminal residue" evidence="3">
    <location>
        <position position="515"/>
    </location>
</feature>
<accession>A0A699IBE7</accession>
<dbReference type="AlphaFoldDB" id="A0A699IBE7"/>
<dbReference type="InterPro" id="IPR025724">
    <property type="entry name" value="GAG-pre-integrase_dom"/>
</dbReference>